<evidence type="ECO:0000313" key="2">
    <source>
        <dbReference type="EMBL" id="PKI26469.1"/>
    </source>
</evidence>
<name>A0A2I0HGE2_PUNGR</name>
<organism evidence="2 3">
    <name type="scientific">Punica granatum</name>
    <name type="common">Pomegranate</name>
    <dbReference type="NCBI Taxonomy" id="22663"/>
    <lineage>
        <taxon>Eukaryota</taxon>
        <taxon>Viridiplantae</taxon>
        <taxon>Streptophyta</taxon>
        <taxon>Embryophyta</taxon>
        <taxon>Tracheophyta</taxon>
        <taxon>Spermatophyta</taxon>
        <taxon>Magnoliopsida</taxon>
        <taxon>eudicotyledons</taxon>
        <taxon>Gunneridae</taxon>
        <taxon>Pentapetalae</taxon>
        <taxon>rosids</taxon>
        <taxon>malvids</taxon>
        <taxon>Myrtales</taxon>
        <taxon>Lythraceae</taxon>
        <taxon>Punica</taxon>
    </lineage>
</organism>
<keyword evidence="3" id="KW-1185">Reference proteome</keyword>
<reference evidence="2 3" key="1">
    <citation type="submission" date="2017-11" db="EMBL/GenBank/DDBJ databases">
        <title>De-novo sequencing of pomegranate (Punica granatum L.) genome.</title>
        <authorList>
            <person name="Akparov Z."/>
            <person name="Amiraslanov A."/>
            <person name="Hajiyeva S."/>
            <person name="Abbasov M."/>
            <person name="Kaur K."/>
            <person name="Hamwieh A."/>
            <person name="Solovyev V."/>
            <person name="Salamov A."/>
            <person name="Braich B."/>
            <person name="Kosarev P."/>
            <person name="Mahmoud A."/>
            <person name="Hajiyev E."/>
            <person name="Babayeva S."/>
            <person name="Izzatullayeva V."/>
            <person name="Mammadov A."/>
            <person name="Mammadov A."/>
            <person name="Sharifova S."/>
            <person name="Ojaghi J."/>
            <person name="Eynullazada K."/>
            <person name="Bayramov B."/>
            <person name="Abdulazimova A."/>
            <person name="Shahmuradov I."/>
        </authorList>
    </citation>
    <scope>NUCLEOTIDE SEQUENCE [LARGE SCALE GENOMIC DNA]</scope>
    <source>
        <strain evidence="3">cv. AG2017</strain>
        <tissue evidence="2">Leaf</tissue>
    </source>
</reference>
<evidence type="ECO:0000313" key="3">
    <source>
        <dbReference type="Proteomes" id="UP000233551"/>
    </source>
</evidence>
<proteinExistence type="predicted"/>
<feature type="compositionally biased region" description="Low complexity" evidence="1">
    <location>
        <begin position="64"/>
        <end position="74"/>
    </location>
</feature>
<feature type="region of interest" description="Disordered" evidence="1">
    <location>
        <begin position="26"/>
        <end position="74"/>
    </location>
</feature>
<evidence type="ECO:0000256" key="1">
    <source>
        <dbReference type="SAM" id="MobiDB-lite"/>
    </source>
</evidence>
<sequence>MVIIPILPLPSPEEILNALPGEDLIGQLGEDGVDGQQGHARPSNDPQDHSRRPQHLPERRPLDLPHLLPDPAQQ</sequence>
<feature type="non-terminal residue" evidence="2">
    <location>
        <position position="74"/>
    </location>
</feature>
<protein>
    <submittedName>
        <fullName evidence="2">Uncharacterized protein</fullName>
    </submittedName>
</protein>
<feature type="compositionally biased region" description="Basic and acidic residues" evidence="1">
    <location>
        <begin position="46"/>
        <end position="63"/>
    </location>
</feature>
<accession>A0A2I0HGE2</accession>
<dbReference type="AlphaFoldDB" id="A0A2I0HGE2"/>
<dbReference type="Proteomes" id="UP000233551">
    <property type="component" value="Unassembled WGS sequence"/>
</dbReference>
<gene>
    <name evidence="2" type="ORF">CRG98_048842</name>
</gene>
<dbReference type="EMBL" id="PGOL01026965">
    <property type="protein sequence ID" value="PKI26469.1"/>
    <property type="molecule type" value="Genomic_DNA"/>
</dbReference>
<comment type="caution">
    <text evidence="2">The sequence shown here is derived from an EMBL/GenBank/DDBJ whole genome shotgun (WGS) entry which is preliminary data.</text>
</comment>